<protein>
    <submittedName>
        <fullName evidence="1">Uncharacterized protein</fullName>
    </submittedName>
</protein>
<reference evidence="1" key="1">
    <citation type="submission" date="2021-01" db="EMBL/GenBank/DDBJ databases">
        <title>Whole genome shotgun sequence of Actinoplanes tereljensis NBRC 105297.</title>
        <authorList>
            <person name="Komaki H."/>
            <person name="Tamura T."/>
        </authorList>
    </citation>
    <scope>NUCLEOTIDE SEQUENCE</scope>
    <source>
        <strain evidence="1">NBRC 105297</strain>
    </source>
</reference>
<keyword evidence="2" id="KW-1185">Reference proteome</keyword>
<dbReference type="Proteomes" id="UP000623608">
    <property type="component" value="Unassembled WGS sequence"/>
</dbReference>
<accession>A0A919NSD1</accession>
<evidence type="ECO:0000313" key="1">
    <source>
        <dbReference type="EMBL" id="GIF24220.1"/>
    </source>
</evidence>
<organism evidence="1 2">
    <name type="scientific">Paractinoplanes tereljensis</name>
    <dbReference type="NCBI Taxonomy" id="571912"/>
    <lineage>
        <taxon>Bacteria</taxon>
        <taxon>Bacillati</taxon>
        <taxon>Actinomycetota</taxon>
        <taxon>Actinomycetes</taxon>
        <taxon>Micromonosporales</taxon>
        <taxon>Micromonosporaceae</taxon>
        <taxon>Paractinoplanes</taxon>
    </lineage>
</organism>
<gene>
    <name evidence="1" type="ORF">Ate02nite_69500</name>
</gene>
<name>A0A919NSD1_9ACTN</name>
<proteinExistence type="predicted"/>
<sequence length="162" mass="17171">MSDVSVLPGTVAVRNLFEDLLGREVTVSPGDPISAEEIATATVAIFTDTAQNIYGVMGMDLALSANAGAALGLMPAGAAEDSIDEKKLFPNLAENVFELCNVLTSLLNREGGPHIKMYQVIYPGDPLPADARAHLMALGRRVDLQVEVNRYGKGKFSLSLAP</sequence>
<comment type="caution">
    <text evidence="1">The sequence shown here is derived from an EMBL/GenBank/DDBJ whole genome shotgun (WGS) entry which is preliminary data.</text>
</comment>
<dbReference type="AlphaFoldDB" id="A0A919NSD1"/>
<dbReference type="RefSeq" id="WP_203812096.1">
    <property type="nucleotide sequence ID" value="NZ_BOMY01000044.1"/>
</dbReference>
<dbReference type="EMBL" id="BOMY01000044">
    <property type="protein sequence ID" value="GIF24220.1"/>
    <property type="molecule type" value="Genomic_DNA"/>
</dbReference>
<evidence type="ECO:0000313" key="2">
    <source>
        <dbReference type="Proteomes" id="UP000623608"/>
    </source>
</evidence>